<proteinExistence type="predicted"/>
<feature type="domain" description="Cadherin" evidence="2">
    <location>
        <begin position="60"/>
        <end position="165"/>
    </location>
</feature>
<evidence type="ECO:0000313" key="3">
    <source>
        <dbReference type="EMBL" id="VDK71884.1"/>
    </source>
</evidence>
<dbReference type="InterPro" id="IPR015919">
    <property type="entry name" value="Cadherin-like_sf"/>
</dbReference>
<dbReference type="GO" id="GO:0007156">
    <property type="term" value="P:homophilic cell adhesion via plasma membrane adhesion molecules"/>
    <property type="evidence" value="ECO:0007669"/>
    <property type="project" value="InterPro"/>
</dbReference>
<evidence type="ECO:0000313" key="4">
    <source>
        <dbReference type="Proteomes" id="UP000267096"/>
    </source>
</evidence>
<dbReference type="OrthoDB" id="5870839at2759"/>
<dbReference type="GO" id="GO:0005509">
    <property type="term" value="F:calcium ion binding"/>
    <property type="evidence" value="ECO:0007669"/>
    <property type="project" value="UniProtKB-UniRule"/>
</dbReference>
<protein>
    <recommendedName>
        <fullName evidence="2">Cadherin domain-containing protein</fullName>
    </recommendedName>
</protein>
<gene>
    <name evidence="3" type="ORF">ASIM_LOCUS19755</name>
</gene>
<dbReference type="SUPFAM" id="SSF49313">
    <property type="entry name" value="Cadherin-like"/>
    <property type="match status" value="1"/>
</dbReference>
<dbReference type="InterPro" id="IPR002126">
    <property type="entry name" value="Cadherin-like_dom"/>
</dbReference>
<keyword evidence="1" id="KW-0106">Calcium</keyword>
<dbReference type="Proteomes" id="UP000267096">
    <property type="component" value="Unassembled WGS sequence"/>
</dbReference>
<dbReference type="GO" id="GO:0016020">
    <property type="term" value="C:membrane"/>
    <property type="evidence" value="ECO:0007669"/>
    <property type="project" value="InterPro"/>
</dbReference>
<name>A0A3P6U132_ANISI</name>
<evidence type="ECO:0000259" key="2">
    <source>
        <dbReference type="PROSITE" id="PS50268"/>
    </source>
</evidence>
<dbReference type="Gene3D" id="2.60.40.60">
    <property type="entry name" value="Cadherins"/>
    <property type="match status" value="1"/>
</dbReference>
<dbReference type="AlphaFoldDB" id="A0A3P6U132"/>
<dbReference type="CDD" id="cd11304">
    <property type="entry name" value="Cadherin_repeat"/>
    <property type="match status" value="1"/>
</dbReference>
<accession>A0A3P6U132</accession>
<keyword evidence="4" id="KW-1185">Reference proteome</keyword>
<sequence>MRRYDDRFSLILNDNFTSEWFSSSVHELYLYITVVCNQHSYPLITIRVTQKNSHAPQFYGQQPYSIVVDETAAIGSKINTSVLAVDWDSTTKYSIVYDIVNGNEDGYFELDRLKATIDDLNNLSIKFDEPNLNPDETPYFAALIVKKRLDTGSTPQRFNFNISATVILLKRCLKMKFYLKLF</sequence>
<organism evidence="3 4">
    <name type="scientific">Anisakis simplex</name>
    <name type="common">Herring worm</name>
    <dbReference type="NCBI Taxonomy" id="6269"/>
    <lineage>
        <taxon>Eukaryota</taxon>
        <taxon>Metazoa</taxon>
        <taxon>Ecdysozoa</taxon>
        <taxon>Nematoda</taxon>
        <taxon>Chromadorea</taxon>
        <taxon>Rhabditida</taxon>
        <taxon>Spirurina</taxon>
        <taxon>Ascaridomorpha</taxon>
        <taxon>Ascaridoidea</taxon>
        <taxon>Anisakidae</taxon>
        <taxon>Anisakis</taxon>
        <taxon>Anisakis simplex complex</taxon>
    </lineage>
</organism>
<reference evidence="3 4" key="1">
    <citation type="submission" date="2018-11" db="EMBL/GenBank/DDBJ databases">
        <authorList>
            <consortium name="Pathogen Informatics"/>
        </authorList>
    </citation>
    <scope>NUCLEOTIDE SEQUENCE [LARGE SCALE GENOMIC DNA]</scope>
</reference>
<evidence type="ECO:0000256" key="1">
    <source>
        <dbReference type="PROSITE-ProRule" id="PRU00043"/>
    </source>
</evidence>
<dbReference type="EMBL" id="UYRR01037893">
    <property type="protein sequence ID" value="VDK71884.1"/>
    <property type="molecule type" value="Genomic_DNA"/>
</dbReference>
<dbReference type="PROSITE" id="PS50268">
    <property type="entry name" value="CADHERIN_2"/>
    <property type="match status" value="1"/>
</dbReference>